<gene>
    <name evidence="7" type="ORF">RB602_08690</name>
</gene>
<protein>
    <recommendedName>
        <fullName evidence="2">histidine kinase</fullName>
        <ecNumber evidence="2">2.7.13.3</ecNumber>
    </recommendedName>
</protein>
<dbReference type="InterPro" id="IPR004358">
    <property type="entry name" value="Sig_transdc_His_kin-like_C"/>
</dbReference>
<dbReference type="PRINTS" id="PR00344">
    <property type="entry name" value="BCTRLSENSOR"/>
</dbReference>
<reference evidence="7 8" key="1">
    <citation type="submission" date="2023-10" db="EMBL/GenBank/DDBJ databases">
        <title>Complete genome sequence of a Sphingomonadaceae bacterium.</title>
        <authorList>
            <person name="Yan C."/>
        </authorList>
    </citation>
    <scope>NUCLEOTIDE SEQUENCE [LARGE SCALE GENOMIC DNA]</scope>
    <source>
        <strain evidence="7 8">SCSIO 66989</strain>
    </source>
</reference>
<name>A0AA97I0N1_9SPHN</name>
<dbReference type="GO" id="GO:0000160">
    <property type="term" value="P:phosphorelay signal transduction system"/>
    <property type="evidence" value="ECO:0007669"/>
    <property type="project" value="UniProtKB-KW"/>
</dbReference>
<evidence type="ECO:0000313" key="7">
    <source>
        <dbReference type="EMBL" id="WOE73940.1"/>
    </source>
</evidence>
<dbReference type="InterPro" id="IPR050736">
    <property type="entry name" value="Sensor_HK_Regulatory"/>
</dbReference>
<dbReference type="PANTHER" id="PTHR43711">
    <property type="entry name" value="TWO-COMPONENT HISTIDINE KINASE"/>
    <property type="match status" value="1"/>
</dbReference>
<evidence type="ECO:0000256" key="3">
    <source>
        <dbReference type="ARBA" id="ARBA00022679"/>
    </source>
</evidence>
<feature type="domain" description="Histidine kinase" evidence="6">
    <location>
        <begin position="242"/>
        <end position="457"/>
    </location>
</feature>
<dbReference type="KEGG" id="acoa:RB602_08690"/>
<proteinExistence type="predicted"/>
<dbReference type="InterPro" id="IPR005467">
    <property type="entry name" value="His_kinase_dom"/>
</dbReference>
<dbReference type="GO" id="GO:0004673">
    <property type="term" value="F:protein histidine kinase activity"/>
    <property type="evidence" value="ECO:0007669"/>
    <property type="project" value="UniProtKB-EC"/>
</dbReference>
<dbReference type="EMBL" id="CP136594">
    <property type="protein sequence ID" value="WOE73940.1"/>
    <property type="molecule type" value="Genomic_DNA"/>
</dbReference>
<accession>A0AA97I0N1</accession>
<keyword evidence="3" id="KW-0808">Transferase</keyword>
<evidence type="ECO:0000259" key="6">
    <source>
        <dbReference type="PROSITE" id="PS50109"/>
    </source>
</evidence>
<evidence type="ECO:0000256" key="4">
    <source>
        <dbReference type="ARBA" id="ARBA00022777"/>
    </source>
</evidence>
<dbReference type="PANTHER" id="PTHR43711:SF1">
    <property type="entry name" value="HISTIDINE KINASE 1"/>
    <property type="match status" value="1"/>
</dbReference>
<dbReference type="PROSITE" id="PS50109">
    <property type="entry name" value="HIS_KIN"/>
    <property type="match status" value="1"/>
</dbReference>
<dbReference type="InterPro" id="IPR036890">
    <property type="entry name" value="HATPase_C_sf"/>
</dbReference>
<dbReference type="RefSeq" id="WP_317080169.1">
    <property type="nucleotide sequence ID" value="NZ_CP136594.1"/>
</dbReference>
<dbReference type="SMART" id="SM00387">
    <property type="entry name" value="HATPase_c"/>
    <property type="match status" value="1"/>
</dbReference>
<evidence type="ECO:0000313" key="8">
    <source>
        <dbReference type="Proteomes" id="UP001302429"/>
    </source>
</evidence>
<dbReference type="AlphaFoldDB" id="A0AA97I0N1"/>
<sequence>MRGSLLLDRDDNVIGGDPAVIDYHLMQGGEEGSCLAIPALLHLVATARGLDMKLHRRVTFPAGKRDITGWASVHPGERDTMIHLSQIRSERRFVEAGPIPSQFALKLVADIWFNVDAEHRILSVHRQRSLNPDIGPSLSFLDSAQGHLWHSILRPATDEDLITLYQRGQWPAWQMLDGARVQAVEAPEQNWTLRIFQKNEGTLFEWLLLPDSGITQSKTVETPISSTDSGQSQNDNRLFVDKVAPALRGPVGRIMANAESIRDRANGPLRRDYVSYAGNIADAAGHLLALIEDASALEEVDSPQVSPDIEDIDLVDIARRAAGLLSVKAKARNIKVDCPATDEQVLCRADFRRVLQIVLNLLGNAIRYSPEDSMVWLRAEDDGDVSRLIVSDQGSGLSKEEQAIIFDKFERLGRSDDGGSGLGLYISRRLARAMQGDIIIDSAPGQGARFILELPSA</sequence>
<keyword evidence="4 7" id="KW-0418">Kinase</keyword>
<dbReference type="SUPFAM" id="SSF55874">
    <property type="entry name" value="ATPase domain of HSP90 chaperone/DNA topoisomerase II/histidine kinase"/>
    <property type="match status" value="1"/>
</dbReference>
<evidence type="ECO:0000256" key="1">
    <source>
        <dbReference type="ARBA" id="ARBA00000085"/>
    </source>
</evidence>
<evidence type="ECO:0000256" key="2">
    <source>
        <dbReference type="ARBA" id="ARBA00012438"/>
    </source>
</evidence>
<dbReference type="Pfam" id="PF02518">
    <property type="entry name" value="HATPase_c"/>
    <property type="match status" value="1"/>
</dbReference>
<dbReference type="Proteomes" id="UP001302429">
    <property type="component" value="Chromosome"/>
</dbReference>
<dbReference type="InterPro" id="IPR003594">
    <property type="entry name" value="HATPase_dom"/>
</dbReference>
<keyword evidence="5" id="KW-0902">Two-component regulatory system</keyword>
<dbReference type="Gene3D" id="3.30.565.10">
    <property type="entry name" value="Histidine kinase-like ATPase, C-terminal domain"/>
    <property type="match status" value="1"/>
</dbReference>
<keyword evidence="8" id="KW-1185">Reference proteome</keyword>
<dbReference type="EC" id="2.7.13.3" evidence="2"/>
<comment type="catalytic activity">
    <reaction evidence="1">
        <text>ATP + protein L-histidine = ADP + protein N-phospho-L-histidine.</text>
        <dbReference type="EC" id="2.7.13.3"/>
    </reaction>
</comment>
<evidence type="ECO:0000256" key="5">
    <source>
        <dbReference type="ARBA" id="ARBA00023012"/>
    </source>
</evidence>
<organism evidence="7 8">
    <name type="scientific">Alterisphingorhabdus coralli</name>
    <dbReference type="NCBI Taxonomy" id="3071408"/>
    <lineage>
        <taxon>Bacteria</taxon>
        <taxon>Pseudomonadati</taxon>
        <taxon>Pseudomonadota</taxon>
        <taxon>Alphaproteobacteria</taxon>
        <taxon>Sphingomonadales</taxon>
        <taxon>Sphingomonadaceae</taxon>
        <taxon>Alterisphingorhabdus (ex Yan et al. 2024)</taxon>
    </lineage>
</organism>